<proteinExistence type="predicted"/>
<dbReference type="Pfam" id="PF02645">
    <property type="entry name" value="DegV"/>
    <property type="match status" value="1"/>
</dbReference>
<keyword evidence="4" id="KW-1185">Reference proteome</keyword>
<dbReference type="RefSeq" id="WP_219964929.1">
    <property type="nucleotide sequence ID" value="NZ_JAGFNZ010000002.1"/>
</dbReference>
<dbReference type="Proteomes" id="UP000719942">
    <property type="component" value="Unassembled WGS sequence"/>
</dbReference>
<dbReference type="Gene3D" id="3.30.1180.10">
    <property type="match status" value="1"/>
</dbReference>
<reference evidence="3 4" key="1">
    <citation type="submission" date="2021-03" db="EMBL/GenBank/DDBJ databases">
        <title>Caproiciproducens sp. nov. isolated from feces of cow.</title>
        <authorList>
            <person name="Choi J.-Y."/>
        </authorList>
    </citation>
    <scope>NUCLEOTIDE SEQUENCE [LARGE SCALE GENOMIC DNA]</scope>
    <source>
        <strain evidence="3 4">AGMB10547</strain>
    </source>
</reference>
<protein>
    <submittedName>
        <fullName evidence="3">DegV family protein</fullName>
    </submittedName>
</protein>
<name>A0ABS7DMJ9_9FIRM</name>
<evidence type="ECO:0000313" key="3">
    <source>
        <dbReference type="EMBL" id="MBW7572530.1"/>
    </source>
</evidence>
<dbReference type="PANTHER" id="PTHR33434">
    <property type="entry name" value="DEGV DOMAIN-CONTAINING PROTEIN DR_1986-RELATED"/>
    <property type="match status" value="1"/>
</dbReference>
<evidence type="ECO:0000313" key="4">
    <source>
        <dbReference type="Proteomes" id="UP000719942"/>
    </source>
</evidence>
<dbReference type="SUPFAM" id="SSF82549">
    <property type="entry name" value="DAK1/DegV-like"/>
    <property type="match status" value="1"/>
</dbReference>
<sequence>MYDYRIITDSTSDLPVKLIKSLDIEVIPMTFTVGESSYSNYPDERDISSHDFYDRLRAGETATTNQISPVTFAEIFEPALQSGQDVLYIAFSSALSGTYNNARLAAEELNRKYPQRKVYAVDSLAASMGEGLLVYYAAQMRRKGSSIDEVRSWLTANRTRLAHWFTVDDLNHLKRGGRVSGAAALVGTVLGIKPVLHVDDGGRLIPVEKVRGRRQSLDALIRHMQDTVENPEDQMIFISHGDSPEEAKYVAEQVRKKFHVKATEINPIGPVIGSHSGPGTVALFYLGKSRN</sequence>
<organism evidence="3 4">
    <name type="scientific">Caproiciproducens faecalis</name>
    <dbReference type="NCBI Taxonomy" id="2820301"/>
    <lineage>
        <taxon>Bacteria</taxon>
        <taxon>Bacillati</taxon>
        <taxon>Bacillota</taxon>
        <taxon>Clostridia</taxon>
        <taxon>Eubacteriales</taxon>
        <taxon>Acutalibacteraceae</taxon>
        <taxon>Caproiciproducens</taxon>
    </lineage>
</organism>
<comment type="function">
    <text evidence="1">May bind long-chain fatty acids, such as palmitate, and may play a role in lipid transport or fatty acid metabolism.</text>
</comment>
<dbReference type="InterPro" id="IPR043168">
    <property type="entry name" value="DegV_C"/>
</dbReference>
<dbReference type="EMBL" id="JAGFNZ010000002">
    <property type="protein sequence ID" value="MBW7572530.1"/>
    <property type="molecule type" value="Genomic_DNA"/>
</dbReference>
<gene>
    <name evidence="3" type="ORF">J5W02_06865</name>
</gene>
<keyword evidence="2" id="KW-0446">Lipid-binding</keyword>
<dbReference type="InterPro" id="IPR050270">
    <property type="entry name" value="DegV_domain_contain"/>
</dbReference>
<comment type="caution">
    <text evidence="3">The sequence shown here is derived from an EMBL/GenBank/DDBJ whole genome shotgun (WGS) entry which is preliminary data.</text>
</comment>
<dbReference type="PROSITE" id="PS51482">
    <property type="entry name" value="DEGV"/>
    <property type="match status" value="1"/>
</dbReference>
<dbReference type="InterPro" id="IPR003797">
    <property type="entry name" value="DegV"/>
</dbReference>
<accession>A0ABS7DMJ9</accession>
<dbReference type="Gene3D" id="3.40.50.10170">
    <property type="match status" value="1"/>
</dbReference>
<dbReference type="NCBIfam" id="TIGR00762">
    <property type="entry name" value="DegV"/>
    <property type="match status" value="1"/>
</dbReference>
<evidence type="ECO:0000256" key="1">
    <source>
        <dbReference type="ARBA" id="ARBA00003238"/>
    </source>
</evidence>
<dbReference type="PANTHER" id="PTHR33434:SF3">
    <property type="entry name" value="DEGV DOMAIN-CONTAINING PROTEIN YITS"/>
    <property type="match status" value="1"/>
</dbReference>
<evidence type="ECO:0000256" key="2">
    <source>
        <dbReference type="ARBA" id="ARBA00023121"/>
    </source>
</evidence>